<dbReference type="RefSeq" id="WP_167165239.1">
    <property type="nucleotide sequence ID" value="NZ_BAAAOO010000002.1"/>
</dbReference>
<proteinExistence type="predicted"/>
<sequence length="85" mass="9295">MNITRSSKVTATDIANHVAWAGHQSRSALVQQFKQARNLDQAIDQAVKQGLIQQAPRIGGYVATGATRRQTFGNRFADAWEAGEL</sequence>
<dbReference type="Proteomes" id="UP000749311">
    <property type="component" value="Unassembled WGS sequence"/>
</dbReference>
<evidence type="ECO:0000313" key="1">
    <source>
        <dbReference type="EMBL" id="NIH56263.1"/>
    </source>
</evidence>
<gene>
    <name evidence="1" type="ORF">FB473_000908</name>
</gene>
<organism evidence="1 2">
    <name type="scientific">Brooklawnia cerclae</name>
    <dbReference type="NCBI Taxonomy" id="349934"/>
    <lineage>
        <taxon>Bacteria</taxon>
        <taxon>Bacillati</taxon>
        <taxon>Actinomycetota</taxon>
        <taxon>Actinomycetes</taxon>
        <taxon>Propionibacteriales</taxon>
        <taxon>Propionibacteriaceae</taxon>
        <taxon>Brooklawnia</taxon>
    </lineage>
</organism>
<evidence type="ECO:0000313" key="2">
    <source>
        <dbReference type="Proteomes" id="UP000749311"/>
    </source>
</evidence>
<comment type="caution">
    <text evidence="1">The sequence shown here is derived from an EMBL/GenBank/DDBJ whole genome shotgun (WGS) entry which is preliminary data.</text>
</comment>
<dbReference type="EMBL" id="JAAMOZ010000001">
    <property type="protein sequence ID" value="NIH56263.1"/>
    <property type="molecule type" value="Genomic_DNA"/>
</dbReference>
<accession>A0ABX0SCZ3</accession>
<name>A0ABX0SCZ3_9ACTN</name>
<keyword evidence="2" id="KW-1185">Reference proteome</keyword>
<reference evidence="1 2" key="1">
    <citation type="submission" date="2020-02" db="EMBL/GenBank/DDBJ databases">
        <title>Sequencing the genomes of 1000 actinobacteria strains.</title>
        <authorList>
            <person name="Klenk H.-P."/>
        </authorList>
    </citation>
    <scope>NUCLEOTIDE SEQUENCE [LARGE SCALE GENOMIC DNA]</scope>
    <source>
        <strain evidence="1 2">DSM 19609</strain>
    </source>
</reference>
<protein>
    <submittedName>
        <fullName evidence="1">Uncharacterized protein</fullName>
    </submittedName>
</protein>